<dbReference type="RefSeq" id="WP_111419317.1">
    <property type="nucleotide sequence ID" value="NZ_NPEX01000068.1"/>
</dbReference>
<accession>A0A327KYC5</accession>
<dbReference type="CDD" id="cd09012">
    <property type="entry name" value="VOC_like"/>
    <property type="match status" value="1"/>
</dbReference>
<dbReference type="Gene3D" id="3.10.180.10">
    <property type="entry name" value="2,3-Dihydroxybiphenyl 1,2-Dioxygenase, domain 1"/>
    <property type="match status" value="1"/>
</dbReference>
<name>A0A327KYC5_9BRAD</name>
<dbReference type="EMBL" id="NPEX01000068">
    <property type="protein sequence ID" value="RAI43849.1"/>
    <property type="molecule type" value="Genomic_DNA"/>
</dbReference>
<dbReference type="SUPFAM" id="SSF54593">
    <property type="entry name" value="Glyoxalase/Bleomycin resistance protein/Dihydroxybiphenyl dioxygenase"/>
    <property type="match status" value="1"/>
</dbReference>
<proteinExistence type="predicted"/>
<gene>
    <name evidence="2" type="ORF">CH341_12240</name>
</gene>
<protein>
    <submittedName>
        <fullName evidence="2">Glyoxalase</fullName>
    </submittedName>
</protein>
<organism evidence="2 3">
    <name type="scientific">Rhodoplanes roseus</name>
    <dbReference type="NCBI Taxonomy" id="29409"/>
    <lineage>
        <taxon>Bacteria</taxon>
        <taxon>Pseudomonadati</taxon>
        <taxon>Pseudomonadota</taxon>
        <taxon>Alphaproteobacteria</taxon>
        <taxon>Hyphomicrobiales</taxon>
        <taxon>Nitrobacteraceae</taxon>
        <taxon>Rhodoplanes</taxon>
    </lineage>
</organism>
<evidence type="ECO:0000313" key="3">
    <source>
        <dbReference type="Proteomes" id="UP000249130"/>
    </source>
</evidence>
<dbReference type="PANTHER" id="PTHR36503:SF2">
    <property type="entry name" value="BLR2408 PROTEIN"/>
    <property type="match status" value="1"/>
</dbReference>
<dbReference type="OrthoDB" id="9798430at2"/>
<comment type="caution">
    <text evidence="2">The sequence shown here is derived from an EMBL/GenBank/DDBJ whole genome shotgun (WGS) entry which is preliminary data.</text>
</comment>
<dbReference type="Pfam" id="PF22677">
    <property type="entry name" value="Ble-like_N"/>
    <property type="match status" value="1"/>
</dbReference>
<reference evidence="2 3" key="1">
    <citation type="submission" date="2017-07" db="EMBL/GenBank/DDBJ databases">
        <title>Draft Genome Sequences of Select Purple Nonsulfur Bacteria.</title>
        <authorList>
            <person name="Lasarre B."/>
            <person name="Mckinlay J.B."/>
        </authorList>
    </citation>
    <scope>NUCLEOTIDE SEQUENCE [LARGE SCALE GENOMIC DNA]</scope>
    <source>
        <strain evidence="2 3">DSM 5909</strain>
    </source>
</reference>
<evidence type="ECO:0000313" key="2">
    <source>
        <dbReference type="EMBL" id="RAI43849.1"/>
    </source>
</evidence>
<dbReference type="InterPro" id="IPR053863">
    <property type="entry name" value="Glyoxy/Ble-like_N"/>
</dbReference>
<dbReference type="AlphaFoldDB" id="A0A327KYC5"/>
<sequence length="144" mass="15862">MSTMIFVNLPVADLPRSRRFFETLGYTFNTQFSDDTGACLVISETICAMLLTHEKFRQFTSKAIADARTTTEVLTCLSAESRGAVDTLVDTAVKAGATEPRPPLDYGFMYGRAFDDLDGHTWEIMWMDPAHVEQAPTEPAAASA</sequence>
<dbReference type="PANTHER" id="PTHR36503">
    <property type="entry name" value="BLR2520 PROTEIN"/>
    <property type="match status" value="1"/>
</dbReference>
<evidence type="ECO:0000259" key="1">
    <source>
        <dbReference type="Pfam" id="PF22677"/>
    </source>
</evidence>
<dbReference type="Proteomes" id="UP000249130">
    <property type="component" value="Unassembled WGS sequence"/>
</dbReference>
<feature type="domain" description="Glyoxalase/Bleomycin resistance-like N-terminal" evidence="1">
    <location>
        <begin position="4"/>
        <end position="42"/>
    </location>
</feature>
<keyword evidence="3" id="KW-1185">Reference proteome</keyword>
<dbReference type="InterPro" id="IPR029068">
    <property type="entry name" value="Glyas_Bleomycin-R_OHBP_Dase"/>
</dbReference>